<dbReference type="InterPro" id="IPR000626">
    <property type="entry name" value="Ubiquitin-like_dom"/>
</dbReference>
<dbReference type="Pfam" id="PF11976">
    <property type="entry name" value="Rad60-SLD"/>
    <property type="match status" value="1"/>
</dbReference>
<reference evidence="2" key="1">
    <citation type="submission" date="2021-01" db="EMBL/GenBank/DDBJ databases">
        <authorList>
            <person name="Corre E."/>
            <person name="Pelletier E."/>
            <person name="Niang G."/>
            <person name="Scheremetjew M."/>
            <person name="Finn R."/>
            <person name="Kale V."/>
            <person name="Holt S."/>
            <person name="Cochrane G."/>
            <person name="Meng A."/>
            <person name="Brown T."/>
            <person name="Cohen L."/>
        </authorList>
    </citation>
    <scope>NUCLEOTIDE SEQUENCE</scope>
    <source>
        <strain evidence="2">SL-175</strain>
    </source>
</reference>
<dbReference type="PANTHER" id="PTHR10562">
    <property type="entry name" value="SMALL UBIQUITIN-RELATED MODIFIER"/>
    <property type="match status" value="1"/>
</dbReference>
<gene>
    <name evidence="2" type="ORF">MANT1106_LOCUS5806</name>
</gene>
<organism evidence="2">
    <name type="scientific">Mantoniella antarctica</name>
    <dbReference type="NCBI Taxonomy" id="81844"/>
    <lineage>
        <taxon>Eukaryota</taxon>
        <taxon>Viridiplantae</taxon>
        <taxon>Chlorophyta</taxon>
        <taxon>Mamiellophyceae</taxon>
        <taxon>Mamiellales</taxon>
        <taxon>Mamiellaceae</taxon>
        <taxon>Mantoniella</taxon>
    </lineage>
</organism>
<proteinExistence type="predicted"/>
<evidence type="ECO:0000313" key="2">
    <source>
        <dbReference type="EMBL" id="CAD8703124.1"/>
    </source>
</evidence>
<dbReference type="EMBL" id="HBFC01010020">
    <property type="protein sequence ID" value="CAD8703124.1"/>
    <property type="molecule type" value="Transcribed_RNA"/>
</dbReference>
<sequence>MAEEEKKEVVGHINLVVKNADGAEVQFKVKYSTKFQKIIDAYCVKKGIEDQALVKFVFDGARLDKNLTPKDMDMEDGDSIDVFAEQLGGAAATAATTSHWGLGFRV</sequence>
<feature type="domain" description="Ubiquitin-like" evidence="1">
    <location>
        <begin position="13"/>
        <end position="89"/>
    </location>
</feature>
<dbReference type="PROSITE" id="PS50053">
    <property type="entry name" value="UBIQUITIN_2"/>
    <property type="match status" value="1"/>
</dbReference>
<protein>
    <recommendedName>
        <fullName evidence="1">Ubiquitin-like domain-containing protein</fullName>
    </recommendedName>
</protein>
<dbReference type="Gene3D" id="3.10.20.90">
    <property type="entry name" value="Phosphatidylinositol 3-kinase Catalytic Subunit, Chain A, domain 1"/>
    <property type="match status" value="1"/>
</dbReference>
<dbReference type="InterPro" id="IPR029071">
    <property type="entry name" value="Ubiquitin-like_domsf"/>
</dbReference>
<dbReference type="SUPFAM" id="SSF54236">
    <property type="entry name" value="Ubiquitin-like"/>
    <property type="match status" value="1"/>
</dbReference>
<name>A0A7S0SDZ4_9CHLO</name>
<dbReference type="InterPro" id="IPR022617">
    <property type="entry name" value="Rad60/SUMO-like_dom"/>
</dbReference>
<accession>A0A7S0SDZ4</accession>
<dbReference type="AlphaFoldDB" id="A0A7S0SDZ4"/>
<evidence type="ECO:0000259" key="1">
    <source>
        <dbReference type="PROSITE" id="PS50053"/>
    </source>
</evidence>